<name>A0A6A3J403_9STRA</name>
<proteinExistence type="predicted"/>
<organism evidence="1 6">
    <name type="scientific">Phytophthora rubi</name>
    <dbReference type="NCBI Taxonomy" id="129364"/>
    <lineage>
        <taxon>Eukaryota</taxon>
        <taxon>Sar</taxon>
        <taxon>Stramenopiles</taxon>
        <taxon>Oomycota</taxon>
        <taxon>Peronosporomycetes</taxon>
        <taxon>Peronosporales</taxon>
        <taxon>Peronosporaceae</taxon>
        <taxon>Phytophthora</taxon>
    </lineage>
</organism>
<evidence type="ECO:0000313" key="6">
    <source>
        <dbReference type="Proteomes" id="UP000435112"/>
    </source>
</evidence>
<dbReference type="AlphaFoldDB" id="A0A6A3J403"/>
<dbReference type="Proteomes" id="UP000429607">
    <property type="component" value="Unassembled WGS sequence"/>
</dbReference>
<evidence type="ECO:0000313" key="3">
    <source>
        <dbReference type="EMBL" id="KAE9306546.1"/>
    </source>
</evidence>
<sequence>MGSLAALSARFLSCPASFPCGVLCFFLQAFSRHCQAGDKSGNERLSRLSHTVSTIEVRKRENFTLT</sequence>
<evidence type="ECO:0000313" key="4">
    <source>
        <dbReference type="Proteomes" id="UP000429607"/>
    </source>
</evidence>
<dbReference type="EMBL" id="QXFU01002267">
    <property type="protein sequence ID" value="KAE8988118.1"/>
    <property type="molecule type" value="Genomic_DNA"/>
</dbReference>
<dbReference type="Proteomes" id="UP000435112">
    <property type="component" value="Unassembled WGS sequence"/>
</dbReference>
<evidence type="ECO:0000313" key="5">
    <source>
        <dbReference type="Proteomes" id="UP000434957"/>
    </source>
</evidence>
<dbReference type="EMBL" id="QXFT01001968">
    <property type="protein sequence ID" value="KAE9306546.1"/>
    <property type="molecule type" value="Genomic_DNA"/>
</dbReference>
<dbReference type="EMBL" id="QXFV01002098">
    <property type="protein sequence ID" value="KAE8992905.1"/>
    <property type="molecule type" value="Genomic_DNA"/>
</dbReference>
<reference evidence="4 6" key="1">
    <citation type="submission" date="2018-09" db="EMBL/GenBank/DDBJ databases">
        <title>Genomic investigation of the strawberry pathogen Phytophthora fragariae indicates pathogenicity is determined by transcriptional variation in three key races.</title>
        <authorList>
            <person name="Adams T.M."/>
            <person name="Armitage A.D."/>
            <person name="Sobczyk M.K."/>
            <person name="Bates H.J."/>
            <person name="Dunwell J.M."/>
            <person name="Nellist C.F."/>
            <person name="Harrison R.J."/>
        </authorList>
    </citation>
    <scope>NUCLEOTIDE SEQUENCE [LARGE SCALE GENOMIC DNA]</scope>
    <source>
        <strain evidence="2 4">SCRP249</strain>
        <strain evidence="1 6">SCRP324</strain>
        <strain evidence="3 5">SCRP333</strain>
    </source>
</reference>
<gene>
    <name evidence="2" type="ORF">PR001_g20816</name>
    <name evidence="1" type="ORF">PR002_g21862</name>
    <name evidence="3" type="ORF">PR003_g21219</name>
</gene>
<evidence type="ECO:0000313" key="2">
    <source>
        <dbReference type="EMBL" id="KAE8992905.1"/>
    </source>
</evidence>
<protein>
    <submittedName>
        <fullName evidence="1">Uncharacterized protein</fullName>
    </submittedName>
</protein>
<accession>A0A6A3J403</accession>
<evidence type="ECO:0000313" key="1">
    <source>
        <dbReference type="EMBL" id="KAE8988118.1"/>
    </source>
</evidence>
<keyword evidence="5" id="KW-1185">Reference proteome</keyword>
<dbReference type="Proteomes" id="UP000434957">
    <property type="component" value="Unassembled WGS sequence"/>
</dbReference>
<comment type="caution">
    <text evidence="1">The sequence shown here is derived from an EMBL/GenBank/DDBJ whole genome shotgun (WGS) entry which is preliminary data.</text>
</comment>